<name>A0A397TQH1_9GLOM</name>
<keyword evidence="2" id="KW-1185">Reference proteome</keyword>
<evidence type="ECO:0000313" key="1">
    <source>
        <dbReference type="EMBL" id="RIA99679.1"/>
    </source>
</evidence>
<proteinExistence type="predicted"/>
<gene>
    <name evidence="1" type="ORF">C1645_746908</name>
</gene>
<dbReference type="Proteomes" id="UP000265703">
    <property type="component" value="Unassembled WGS sequence"/>
</dbReference>
<protein>
    <submittedName>
        <fullName evidence="1">Uncharacterized protein</fullName>
    </submittedName>
</protein>
<dbReference type="EMBL" id="QKYT01000002">
    <property type="protein sequence ID" value="RIA99679.1"/>
    <property type="molecule type" value="Genomic_DNA"/>
</dbReference>
<comment type="caution">
    <text evidence="1">The sequence shown here is derived from an EMBL/GenBank/DDBJ whole genome shotgun (WGS) entry which is preliminary data.</text>
</comment>
<evidence type="ECO:0000313" key="2">
    <source>
        <dbReference type="Proteomes" id="UP000265703"/>
    </source>
</evidence>
<organism evidence="1 2">
    <name type="scientific">Glomus cerebriforme</name>
    <dbReference type="NCBI Taxonomy" id="658196"/>
    <lineage>
        <taxon>Eukaryota</taxon>
        <taxon>Fungi</taxon>
        <taxon>Fungi incertae sedis</taxon>
        <taxon>Mucoromycota</taxon>
        <taxon>Glomeromycotina</taxon>
        <taxon>Glomeromycetes</taxon>
        <taxon>Glomerales</taxon>
        <taxon>Glomeraceae</taxon>
        <taxon>Glomus</taxon>
    </lineage>
</organism>
<accession>A0A397TQH1</accession>
<sequence length="57" mass="6785">MFISPHNFLASFAFTLCTYLITTSCLQIHTRSPNKYYLLVNKSKFLFDNNNKYMRNI</sequence>
<dbReference type="AlphaFoldDB" id="A0A397TQH1"/>
<reference evidence="1 2" key="1">
    <citation type="submission" date="2018-06" db="EMBL/GenBank/DDBJ databases">
        <title>Comparative genomics reveals the genomic features of Rhizophagus irregularis, R. cerebriforme, R. diaphanum and Gigaspora rosea, and their symbiotic lifestyle signature.</title>
        <authorList>
            <person name="Morin E."/>
            <person name="San Clemente H."/>
            <person name="Chen E.C.H."/>
            <person name="De La Providencia I."/>
            <person name="Hainaut M."/>
            <person name="Kuo A."/>
            <person name="Kohler A."/>
            <person name="Murat C."/>
            <person name="Tang N."/>
            <person name="Roy S."/>
            <person name="Loubradou J."/>
            <person name="Henrissat B."/>
            <person name="Grigoriev I.V."/>
            <person name="Corradi N."/>
            <person name="Roux C."/>
            <person name="Martin F.M."/>
        </authorList>
    </citation>
    <scope>NUCLEOTIDE SEQUENCE [LARGE SCALE GENOMIC DNA]</scope>
    <source>
        <strain evidence="1 2">DAOM 227022</strain>
    </source>
</reference>